<dbReference type="Pfam" id="PF22020">
    <property type="entry name" value="RlmL_1st"/>
    <property type="match status" value="1"/>
</dbReference>
<keyword evidence="1 7" id="KW-0489">Methyltransferase</keyword>
<dbReference type="CDD" id="cd11715">
    <property type="entry name" value="THUMP_AdoMetMT"/>
    <property type="match status" value="1"/>
</dbReference>
<keyword evidence="8" id="KW-1185">Reference proteome</keyword>
<feature type="region of interest" description="Disordered" evidence="3">
    <location>
        <begin position="375"/>
        <end position="397"/>
    </location>
</feature>
<dbReference type="GO" id="GO:0008990">
    <property type="term" value="F:rRNA (guanine-N2-)-methyltransferase activity"/>
    <property type="evidence" value="ECO:0007669"/>
    <property type="project" value="TreeGrafter"/>
</dbReference>
<comment type="caution">
    <text evidence="7">The sequence shown here is derived from an EMBL/GenBank/DDBJ whole genome shotgun (WGS) entry which is preliminary data.</text>
</comment>
<feature type="domain" description="RlmL ferredoxin-like" evidence="6">
    <location>
        <begin position="5"/>
        <end position="60"/>
    </location>
</feature>
<dbReference type="AlphaFoldDB" id="A0A1Q9JJZ1"/>
<proteinExistence type="predicted"/>
<dbReference type="GO" id="GO:0070043">
    <property type="term" value="F:rRNA (guanine-N7-)-methyltransferase activity"/>
    <property type="evidence" value="ECO:0007669"/>
    <property type="project" value="TreeGrafter"/>
</dbReference>
<dbReference type="InterPro" id="IPR054170">
    <property type="entry name" value="RlmL_1st"/>
</dbReference>
<dbReference type="PANTHER" id="PTHR47313">
    <property type="entry name" value="RIBOSOMAL RNA LARGE SUBUNIT METHYLTRANSFERASE K/L"/>
    <property type="match status" value="1"/>
</dbReference>
<protein>
    <submittedName>
        <fullName evidence="7">N-6 DNA methylase</fullName>
    </submittedName>
</protein>
<dbReference type="Proteomes" id="UP000187404">
    <property type="component" value="Unassembled WGS sequence"/>
</dbReference>
<accession>A0A1Q9JJZ1</accession>
<evidence type="ECO:0000259" key="4">
    <source>
        <dbReference type="Pfam" id="PF01170"/>
    </source>
</evidence>
<feature type="domain" description="Ribosomal RNA large subunit methyltransferase K/L-like methyltransferase" evidence="4">
    <location>
        <begin position="163"/>
        <end position="366"/>
    </location>
</feature>
<feature type="domain" description="THUMP" evidence="5">
    <location>
        <begin position="70"/>
        <end position="154"/>
    </location>
</feature>
<evidence type="ECO:0000256" key="2">
    <source>
        <dbReference type="ARBA" id="ARBA00022679"/>
    </source>
</evidence>
<dbReference type="PROSITE" id="PS00092">
    <property type="entry name" value="N6_MTASE"/>
    <property type="match status" value="1"/>
</dbReference>
<dbReference type="EMBL" id="MJIE01000001">
    <property type="protein sequence ID" value="OLR56476.1"/>
    <property type="molecule type" value="Genomic_DNA"/>
</dbReference>
<dbReference type="Pfam" id="PF02926">
    <property type="entry name" value="THUMP"/>
    <property type="match status" value="1"/>
</dbReference>
<dbReference type="PANTHER" id="PTHR47313:SF1">
    <property type="entry name" value="RIBOSOMAL RNA LARGE SUBUNIT METHYLTRANSFERASE K_L"/>
    <property type="match status" value="1"/>
</dbReference>
<keyword evidence="2" id="KW-0808">Transferase</keyword>
<dbReference type="STRING" id="1261640.BHK98_10585"/>
<reference evidence="7 8" key="1">
    <citation type="journal article" date="2016" name="Appl. Environ. Microbiol.">
        <title>Function and Phylogeny of Bacterial Butyryl Coenzyme A:Acetate Transferases and Their Diversity in the Proximal Colon of Swine.</title>
        <authorList>
            <person name="Trachsel J."/>
            <person name="Bayles D.O."/>
            <person name="Looft T."/>
            <person name="Levine U.Y."/>
            <person name="Allen H.K."/>
        </authorList>
    </citation>
    <scope>NUCLEOTIDE SEQUENCE [LARGE SCALE GENOMIC DNA]</scope>
    <source>
        <strain evidence="7 8">68-3-10</strain>
    </source>
</reference>
<dbReference type="Gene3D" id="3.30.2130.30">
    <property type="match status" value="1"/>
</dbReference>
<evidence type="ECO:0000256" key="3">
    <source>
        <dbReference type="SAM" id="MobiDB-lite"/>
    </source>
</evidence>
<dbReference type="Pfam" id="PF01170">
    <property type="entry name" value="UPF0020"/>
    <property type="match status" value="1"/>
</dbReference>
<dbReference type="InterPro" id="IPR004114">
    <property type="entry name" value="THUMP_dom"/>
</dbReference>
<organism evidence="7 8">
    <name type="scientific">Hornefia porci</name>
    <dbReference type="NCBI Taxonomy" id="2652292"/>
    <lineage>
        <taxon>Bacteria</taxon>
        <taxon>Bacillati</taxon>
        <taxon>Bacillota</taxon>
        <taxon>Clostridia</taxon>
        <taxon>Peptostreptococcales</taxon>
        <taxon>Anaerovoracaceae</taxon>
        <taxon>Hornefia</taxon>
    </lineage>
</organism>
<gene>
    <name evidence="7" type="ORF">BHK98_10585</name>
</gene>
<dbReference type="Gene3D" id="3.40.50.150">
    <property type="entry name" value="Vaccinia Virus protein VP39"/>
    <property type="match status" value="1"/>
</dbReference>
<sequence length="397" mass="44653">MMRLKLIATATFGLEAVVKREIQALGYDIISTENGHVMFWGDERAIARCNLWLRCADRLLLLMGEFSAVTFEELFQQTGGLPWEQLIPPDGRFTVIGTSVKSRLHSVPACQSIVKKAVARRLGECYCMDQLPETGAEYRIKIGMMKDRAQLTVDTSGVGLHKRGYRTSDVAAPIKETLAAALVQLSFWNPERVLADPCCGSGTIPIEAALIGRNIAPGISRGFASEGWELIPAEVWKEERREAFKAIRSDVELKILAGDIDRRAISAARANAEKAGVDDCIVFRQMDAAQLQCNEEGGVMITNPPYGRRIGDDREIRRIYRALQAFFRTRPTWSLFLVTADKSAERNLFGRKADRRRKLFNGRMEVCYYQFHGEKPGKAARRSPGERRGEHLEDRDQ</sequence>
<dbReference type="InterPro" id="IPR002052">
    <property type="entry name" value="DNA_methylase_N6_adenine_CS"/>
</dbReference>
<dbReference type="GO" id="GO:0003723">
    <property type="term" value="F:RNA binding"/>
    <property type="evidence" value="ECO:0007669"/>
    <property type="project" value="InterPro"/>
</dbReference>
<dbReference type="SUPFAM" id="SSF53335">
    <property type="entry name" value="S-adenosyl-L-methionine-dependent methyltransferases"/>
    <property type="match status" value="1"/>
</dbReference>
<dbReference type="InterPro" id="IPR000241">
    <property type="entry name" value="RlmKL-like_Mtase"/>
</dbReference>
<evidence type="ECO:0000256" key="1">
    <source>
        <dbReference type="ARBA" id="ARBA00022603"/>
    </source>
</evidence>
<evidence type="ECO:0000313" key="8">
    <source>
        <dbReference type="Proteomes" id="UP000187404"/>
    </source>
</evidence>
<evidence type="ECO:0000259" key="6">
    <source>
        <dbReference type="Pfam" id="PF22020"/>
    </source>
</evidence>
<evidence type="ECO:0000259" key="5">
    <source>
        <dbReference type="Pfam" id="PF02926"/>
    </source>
</evidence>
<evidence type="ECO:0000313" key="7">
    <source>
        <dbReference type="EMBL" id="OLR56476.1"/>
    </source>
</evidence>
<name>A0A1Q9JJZ1_9FIRM</name>
<dbReference type="InterPro" id="IPR029063">
    <property type="entry name" value="SAM-dependent_MTases_sf"/>
</dbReference>